<evidence type="ECO:0000313" key="3">
    <source>
        <dbReference type="Proteomes" id="UP000192247"/>
    </source>
</evidence>
<evidence type="ECO:0000256" key="1">
    <source>
        <dbReference type="SAM" id="MobiDB-lite"/>
    </source>
</evidence>
<dbReference type="Proteomes" id="UP000192247">
    <property type="component" value="Unassembled WGS sequence"/>
</dbReference>
<evidence type="ECO:0000313" key="2">
    <source>
        <dbReference type="EMBL" id="OQR66572.1"/>
    </source>
</evidence>
<feature type="compositionally biased region" description="Basic residues" evidence="1">
    <location>
        <begin position="153"/>
        <end position="167"/>
    </location>
</feature>
<reference evidence="2 3" key="1">
    <citation type="journal article" date="2017" name="Gigascience">
        <title>Draft genome of the honey bee ectoparasitic mite, Tropilaelaps mercedesae, is shaped by the parasitic life history.</title>
        <authorList>
            <person name="Dong X."/>
            <person name="Armstrong S.D."/>
            <person name="Xia D."/>
            <person name="Makepeace B.L."/>
            <person name="Darby A.C."/>
            <person name="Kadowaki T."/>
        </authorList>
    </citation>
    <scope>NUCLEOTIDE SEQUENCE [LARGE SCALE GENOMIC DNA]</scope>
    <source>
        <strain evidence="2">Wuxi-XJTLU</strain>
    </source>
</reference>
<organism evidence="2 3">
    <name type="scientific">Tropilaelaps mercedesae</name>
    <dbReference type="NCBI Taxonomy" id="418985"/>
    <lineage>
        <taxon>Eukaryota</taxon>
        <taxon>Metazoa</taxon>
        <taxon>Ecdysozoa</taxon>
        <taxon>Arthropoda</taxon>
        <taxon>Chelicerata</taxon>
        <taxon>Arachnida</taxon>
        <taxon>Acari</taxon>
        <taxon>Parasitiformes</taxon>
        <taxon>Mesostigmata</taxon>
        <taxon>Gamasina</taxon>
        <taxon>Dermanyssoidea</taxon>
        <taxon>Laelapidae</taxon>
        <taxon>Tropilaelaps</taxon>
    </lineage>
</organism>
<keyword evidence="3" id="KW-1185">Reference proteome</keyword>
<sequence length="212" mass="22085">MFARRRPQVGVALTSGWIRACSVRASTGEKNLREIMRLWQVLLLGVVLLVADADAGRKSGGGGGRRRAQKAPKSKGQSSDGGVGSLNAAVPAHGVPQGSTTTASVGASAATKTRRRCRQDQEGNCVARRRGGQKAQRPAGASNVGAIADSSGRRKIERKRAGRRRQKSGSAVSLGTRPKQRKPKMSTPAVNKPPKSNDGASPAASADAGMQQ</sequence>
<protein>
    <submittedName>
        <fullName evidence="2">Uncharacterized protein</fullName>
    </submittedName>
</protein>
<accession>A0A1V9WZQ2</accession>
<feature type="region of interest" description="Disordered" evidence="1">
    <location>
        <begin position="56"/>
        <end position="212"/>
    </location>
</feature>
<dbReference type="EMBL" id="MNPL01031912">
    <property type="protein sequence ID" value="OQR66572.1"/>
    <property type="molecule type" value="Genomic_DNA"/>
</dbReference>
<gene>
    <name evidence="2" type="ORF">BIW11_14062</name>
</gene>
<name>A0A1V9WZQ2_9ACAR</name>
<dbReference type="AlphaFoldDB" id="A0A1V9WZQ2"/>
<dbReference type="InParanoid" id="A0A1V9WZQ2"/>
<feature type="compositionally biased region" description="Low complexity" evidence="1">
    <location>
        <begin position="198"/>
        <end position="212"/>
    </location>
</feature>
<comment type="caution">
    <text evidence="2">The sequence shown here is derived from an EMBL/GenBank/DDBJ whole genome shotgun (WGS) entry which is preliminary data.</text>
</comment>
<feature type="compositionally biased region" description="Low complexity" evidence="1">
    <location>
        <begin position="98"/>
        <end position="111"/>
    </location>
</feature>
<feature type="compositionally biased region" description="Basic residues" evidence="1">
    <location>
        <begin position="64"/>
        <end position="73"/>
    </location>
</feature>
<proteinExistence type="predicted"/>